<dbReference type="Proteomes" id="UP000823918">
    <property type="component" value="Unassembled WGS sequence"/>
</dbReference>
<dbReference type="SUPFAM" id="SSF53850">
    <property type="entry name" value="Periplasmic binding protein-like II"/>
    <property type="match status" value="1"/>
</dbReference>
<evidence type="ECO:0000313" key="3">
    <source>
        <dbReference type="EMBL" id="HJC72118.1"/>
    </source>
</evidence>
<reference evidence="3" key="2">
    <citation type="submission" date="2021-04" db="EMBL/GenBank/DDBJ databases">
        <authorList>
            <person name="Gilroy R."/>
        </authorList>
    </citation>
    <scope>NUCLEOTIDE SEQUENCE</scope>
    <source>
        <strain evidence="3">5933</strain>
    </source>
</reference>
<comment type="caution">
    <text evidence="3">The sequence shown here is derived from an EMBL/GenBank/DDBJ whole genome shotgun (WGS) entry which is preliminary data.</text>
</comment>
<dbReference type="AlphaFoldDB" id="A0A9D2TKI6"/>
<dbReference type="Pfam" id="PF12010">
    <property type="entry name" value="DUF3502"/>
    <property type="match status" value="1"/>
</dbReference>
<dbReference type="Pfam" id="PF13416">
    <property type="entry name" value="SBP_bac_8"/>
    <property type="match status" value="1"/>
</dbReference>
<keyword evidence="1" id="KW-0732">Signal</keyword>
<dbReference type="Gene3D" id="3.40.190.10">
    <property type="entry name" value="Periplasmic binding protein-like II"/>
    <property type="match status" value="1"/>
</dbReference>
<feature type="signal peptide" evidence="1">
    <location>
        <begin position="1"/>
        <end position="19"/>
    </location>
</feature>
<sequence>MNKRVAAFFLAALTSLGLAGCGSTGGTGAQGTAGKAEEVSLYCVSFNNIPAETETARVEAAMNDYLAKTYPEDNVAIDIKLFGPAEYAQKVTLAMQSGDKVDCFLINDLVDDHASDKLYPLDELIQNYGQDLTEILKKDLDEDPYKAVTIDGQIWGVPVNKGVVLHDTLLYDKEIAEAAGVDIDAITCLEDLETAFEKVKAYDDSIVCYAPLNQGDSSVMMMLRDEMKMDVLNDRLYYAGVTVNNEPEVINIFETEEFKEKCELMYRWNQAGYLQDDAATTTSTAPELFRAGRAFCTIGGYGGDSAGAIITASTGRTIESKILYDFLVSSASISVDFGIASTSKVPEAAMKLLNRLWTDEYLLNTFLYGIEGEDYVKVDEDHWAYPDGKDASTVGYTAALCTGVIGSESLQYQTVGTDVSDLELKVQHNKETERSAFYGFQFNGTKVKNEMSAIANVYKQYVPGLICGTVNPDEAIPEFLEALKAAGIDTVIQAKQEQLDAWLAQQ</sequence>
<proteinExistence type="predicted"/>
<protein>
    <submittedName>
        <fullName evidence="3">ABC transporter substrate-binding protein</fullName>
    </submittedName>
</protein>
<dbReference type="InterPro" id="IPR022627">
    <property type="entry name" value="DUF3502"/>
</dbReference>
<accession>A0A9D2TKI6</accession>
<organism evidence="3 4">
    <name type="scientific">Candidatus Ruthenibacterium merdavium</name>
    <dbReference type="NCBI Taxonomy" id="2838752"/>
    <lineage>
        <taxon>Bacteria</taxon>
        <taxon>Bacillati</taxon>
        <taxon>Bacillota</taxon>
        <taxon>Clostridia</taxon>
        <taxon>Eubacteriales</taxon>
        <taxon>Oscillospiraceae</taxon>
        <taxon>Ruthenibacterium</taxon>
    </lineage>
</organism>
<reference evidence="3" key="1">
    <citation type="journal article" date="2021" name="PeerJ">
        <title>Extensive microbial diversity within the chicken gut microbiome revealed by metagenomics and culture.</title>
        <authorList>
            <person name="Gilroy R."/>
            <person name="Ravi A."/>
            <person name="Getino M."/>
            <person name="Pursley I."/>
            <person name="Horton D.L."/>
            <person name="Alikhan N.F."/>
            <person name="Baker D."/>
            <person name="Gharbi K."/>
            <person name="Hall N."/>
            <person name="Watson M."/>
            <person name="Adriaenssens E.M."/>
            <person name="Foster-Nyarko E."/>
            <person name="Jarju S."/>
            <person name="Secka A."/>
            <person name="Antonio M."/>
            <person name="Oren A."/>
            <person name="Chaudhuri R.R."/>
            <person name="La Ragione R."/>
            <person name="Hildebrand F."/>
            <person name="Pallen M.J."/>
        </authorList>
    </citation>
    <scope>NUCLEOTIDE SEQUENCE</scope>
    <source>
        <strain evidence="3">5933</strain>
    </source>
</reference>
<evidence type="ECO:0000256" key="1">
    <source>
        <dbReference type="SAM" id="SignalP"/>
    </source>
</evidence>
<dbReference type="InterPro" id="IPR050490">
    <property type="entry name" value="Bact_solute-bd_prot1"/>
</dbReference>
<dbReference type="EMBL" id="DWWA01000023">
    <property type="protein sequence ID" value="HJC72118.1"/>
    <property type="molecule type" value="Genomic_DNA"/>
</dbReference>
<name>A0A9D2TKI6_9FIRM</name>
<dbReference type="InterPro" id="IPR006059">
    <property type="entry name" value="SBP"/>
</dbReference>
<evidence type="ECO:0000313" key="4">
    <source>
        <dbReference type="Proteomes" id="UP000823918"/>
    </source>
</evidence>
<dbReference type="PANTHER" id="PTHR43649">
    <property type="entry name" value="ARABINOSE-BINDING PROTEIN-RELATED"/>
    <property type="match status" value="1"/>
</dbReference>
<gene>
    <name evidence="3" type="ORF">H9698_04900</name>
</gene>
<feature type="chain" id="PRO_5039271365" evidence="1">
    <location>
        <begin position="20"/>
        <end position="506"/>
    </location>
</feature>
<evidence type="ECO:0000259" key="2">
    <source>
        <dbReference type="Pfam" id="PF12010"/>
    </source>
</evidence>
<dbReference type="PROSITE" id="PS51257">
    <property type="entry name" value="PROKAR_LIPOPROTEIN"/>
    <property type="match status" value="1"/>
</dbReference>
<feature type="domain" description="DUF3502" evidence="2">
    <location>
        <begin position="437"/>
        <end position="504"/>
    </location>
</feature>